<evidence type="ECO:0000313" key="12">
    <source>
        <dbReference type="EMBL" id="MBE9397442.1"/>
    </source>
</evidence>
<dbReference type="InterPro" id="IPR000119">
    <property type="entry name" value="Hist_DNA-bd"/>
</dbReference>
<comment type="similarity">
    <text evidence="1 8 9">Belongs to the bacterial histone-like protein family.</text>
</comment>
<comment type="function">
    <text evidence="8 10">This protein is one of the two subunits of integration host factor, a specific DNA-binding protein that functions in genetic recombination as well as in transcriptional and translational control.</text>
</comment>
<gene>
    <name evidence="8 12" type="primary">ihfA</name>
    <name evidence="8" type="synonym">himA</name>
    <name evidence="12" type="ORF">IOQ59_09225</name>
</gene>
<evidence type="ECO:0000313" key="13">
    <source>
        <dbReference type="Proteomes" id="UP000640333"/>
    </source>
</evidence>
<accession>A0A8J7FAP2</accession>
<dbReference type="EMBL" id="JADEYS010000007">
    <property type="protein sequence ID" value="MBE9397442.1"/>
    <property type="molecule type" value="Genomic_DNA"/>
</dbReference>
<evidence type="ECO:0000256" key="5">
    <source>
        <dbReference type="ARBA" id="ARBA00023125"/>
    </source>
</evidence>
<proteinExistence type="inferred from homology"/>
<name>A0A8J7FAP2_9GAMM</name>
<keyword evidence="3 8" id="KW-0810">Translation regulation</keyword>
<feature type="region of interest" description="Disordered" evidence="11">
    <location>
        <begin position="52"/>
        <end position="72"/>
    </location>
</feature>
<dbReference type="GO" id="GO:0009893">
    <property type="term" value="P:positive regulation of metabolic process"/>
    <property type="evidence" value="ECO:0007669"/>
    <property type="project" value="UniProtKB-ARBA"/>
</dbReference>
<dbReference type="CDD" id="cd13835">
    <property type="entry name" value="IHF_A"/>
    <property type="match status" value="1"/>
</dbReference>
<dbReference type="FunFam" id="4.10.520.10:FF:000002">
    <property type="entry name" value="Integration host factor subunit alpha"/>
    <property type="match status" value="1"/>
</dbReference>
<sequence>MSSLTKADMAERLFEELGLNKREAKDMVEAFFDEIRESLAINEQVKLSGFGNFDLRDKGQRPGRNPKTGEEVPISARRVVTFRPGQKLKDRVEAYAGSRDQ</sequence>
<reference evidence="12" key="1">
    <citation type="submission" date="2020-10" db="EMBL/GenBank/DDBJ databases">
        <title>Bacterium isolated from coastal waters sediment.</title>
        <authorList>
            <person name="Chen R.-J."/>
            <person name="Lu D.-C."/>
            <person name="Zhu K.-L."/>
            <person name="Du Z.-J."/>
        </authorList>
    </citation>
    <scope>NUCLEOTIDE SEQUENCE</scope>
    <source>
        <strain evidence="12">N1Y112</strain>
    </source>
</reference>
<evidence type="ECO:0000256" key="10">
    <source>
        <dbReference type="RuleBase" id="RU004485"/>
    </source>
</evidence>
<dbReference type="SMART" id="SM00411">
    <property type="entry name" value="BHL"/>
    <property type="match status" value="1"/>
</dbReference>
<dbReference type="HAMAP" id="MF_00380">
    <property type="entry name" value="IHF_alpha"/>
    <property type="match status" value="1"/>
</dbReference>
<dbReference type="GO" id="GO:0006355">
    <property type="term" value="P:regulation of DNA-templated transcription"/>
    <property type="evidence" value="ECO:0007669"/>
    <property type="project" value="UniProtKB-UniRule"/>
</dbReference>
<dbReference type="GO" id="GO:0003677">
    <property type="term" value="F:DNA binding"/>
    <property type="evidence" value="ECO:0007669"/>
    <property type="project" value="UniProtKB-UniRule"/>
</dbReference>
<evidence type="ECO:0000256" key="9">
    <source>
        <dbReference type="RuleBase" id="RU003939"/>
    </source>
</evidence>
<keyword evidence="6 8" id="KW-0804">Transcription</keyword>
<dbReference type="GO" id="GO:0030527">
    <property type="term" value="F:structural constituent of chromatin"/>
    <property type="evidence" value="ECO:0007669"/>
    <property type="project" value="InterPro"/>
</dbReference>
<dbReference type="PANTHER" id="PTHR33175:SF2">
    <property type="entry name" value="INTEGRATION HOST FACTOR SUBUNIT ALPHA"/>
    <property type="match status" value="1"/>
</dbReference>
<dbReference type="PANTHER" id="PTHR33175">
    <property type="entry name" value="DNA-BINDING PROTEIN HU"/>
    <property type="match status" value="1"/>
</dbReference>
<organism evidence="12 13">
    <name type="scientific">Pontibacterium sinense</name>
    <dbReference type="NCBI Taxonomy" id="2781979"/>
    <lineage>
        <taxon>Bacteria</taxon>
        <taxon>Pseudomonadati</taxon>
        <taxon>Pseudomonadota</taxon>
        <taxon>Gammaproteobacteria</taxon>
        <taxon>Oceanospirillales</taxon>
        <taxon>Oceanospirillaceae</taxon>
        <taxon>Pontibacterium</taxon>
    </lineage>
</organism>
<comment type="caution">
    <text evidence="12">The sequence shown here is derived from an EMBL/GenBank/DDBJ whole genome shotgun (WGS) entry which is preliminary data.</text>
</comment>
<keyword evidence="4 8" id="KW-0805">Transcription regulation</keyword>
<evidence type="ECO:0000256" key="4">
    <source>
        <dbReference type="ARBA" id="ARBA00023015"/>
    </source>
</evidence>
<dbReference type="InterPro" id="IPR020816">
    <property type="entry name" value="Histone-like_DNA-bd_CS"/>
</dbReference>
<dbReference type="GO" id="GO:0005829">
    <property type="term" value="C:cytosol"/>
    <property type="evidence" value="ECO:0007669"/>
    <property type="project" value="TreeGrafter"/>
</dbReference>
<evidence type="ECO:0000256" key="1">
    <source>
        <dbReference type="ARBA" id="ARBA00010529"/>
    </source>
</evidence>
<dbReference type="SUPFAM" id="SSF47729">
    <property type="entry name" value="IHF-like DNA-binding proteins"/>
    <property type="match status" value="1"/>
</dbReference>
<protein>
    <recommendedName>
        <fullName evidence="2 8">Integration host factor subunit alpha</fullName>
        <shortName evidence="8">IHF-alpha</shortName>
    </recommendedName>
</protein>
<evidence type="ECO:0000256" key="8">
    <source>
        <dbReference type="HAMAP-Rule" id="MF_00380"/>
    </source>
</evidence>
<dbReference type="PRINTS" id="PR01727">
    <property type="entry name" value="DNABINDINGHU"/>
</dbReference>
<dbReference type="RefSeq" id="WP_193952986.1">
    <property type="nucleotide sequence ID" value="NZ_JADEYS010000007.1"/>
</dbReference>
<comment type="subunit">
    <text evidence="8 10">Heterodimer of an alpha and a beta chain.</text>
</comment>
<keyword evidence="7 8" id="KW-0233">DNA recombination</keyword>
<dbReference type="NCBIfam" id="NF001401">
    <property type="entry name" value="PRK00285.1"/>
    <property type="match status" value="1"/>
</dbReference>
<dbReference type="Proteomes" id="UP000640333">
    <property type="component" value="Unassembled WGS sequence"/>
</dbReference>
<dbReference type="NCBIfam" id="TIGR00987">
    <property type="entry name" value="himA"/>
    <property type="match status" value="1"/>
</dbReference>
<dbReference type="GO" id="GO:0006310">
    <property type="term" value="P:DNA recombination"/>
    <property type="evidence" value="ECO:0007669"/>
    <property type="project" value="UniProtKB-UniRule"/>
</dbReference>
<dbReference type="GO" id="GO:0006417">
    <property type="term" value="P:regulation of translation"/>
    <property type="evidence" value="ECO:0007669"/>
    <property type="project" value="UniProtKB-UniRule"/>
</dbReference>
<evidence type="ECO:0000256" key="2">
    <source>
        <dbReference type="ARBA" id="ARBA00018329"/>
    </source>
</evidence>
<keyword evidence="13" id="KW-1185">Reference proteome</keyword>
<evidence type="ECO:0000256" key="3">
    <source>
        <dbReference type="ARBA" id="ARBA00022845"/>
    </source>
</evidence>
<dbReference type="Gene3D" id="4.10.520.10">
    <property type="entry name" value="IHF-like DNA-binding proteins"/>
    <property type="match status" value="1"/>
</dbReference>
<dbReference type="InterPro" id="IPR010992">
    <property type="entry name" value="IHF-like_DNA-bd_dom_sf"/>
</dbReference>
<dbReference type="PROSITE" id="PS00045">
    <property type="entry name" value="HISTONE_LIKE"/>
    <property type="match status" value="1"/>
</dbReference>
<dbReference type="AlphaFoldDB" id="A0A8J7FAP2"/>
<dbReference type="Pfam" id="PF00216">
    <property type="entry name" value="Bac_DNA_binding"/>
    <property type="match status" value="1"/>
</dbReference>
<keyword evidence="5 8" id="KW-0238">DNA-binding</keyword>
<evidence type="ECO:0000256" key="11">
    <source>
        <dbReference type="SAM" id="MobiDB-lite"/>
    </source>
</evidence>
<evidence type="ECO:0000256" key="7">
    <source>
        <dbReference type="ARBA" id="ARBA00023172"/>
    </source>
</evidence>
<dbReference type="InterPro" id="IPR005684">
    <property type="entry name" value="IHF_alpha"/>
</dbReference>
<evidence type="ECO:0000256" key="6">
    <source>
        <dbReference type="ARBA" id="ARBA00023163"/>
    </source>
</evidence>